<name>A0ABR1BFY1_POLSC</name>
<evidence type="ECO:0000256" key="1">
    <source>
        <dbReference type="SAM" id="MobiDB-lite"/>
    </source>
</evidence>
<organism evidence="2 3">
    <name type="scientific">Polyplax serrata</name>
    <name type="common">Common mouse louse</name>
    <dbReference type="NCBI Taxonomy" id="468196"/>
    <lineage>
        <taxon>Eukaryota</taxon>
        <taxon>Metazoa</taxon>
        <taxon>Ecdysozoa</taxon>
        <taxon>Arthropoda</taxon>
        <taxon>Hexapoda</taxon>
        <taxon>Insecta</taxon>
        <taxon>Pterygota</taxon>
        <taxon>Neoptera</taxon>
        <taxon>Paraneoptera</taxon>
        <taxon>Psocodea</taxon>
        <taxon>Troctomorpha</taxon>
        <taxon>Phthiraptera</taxon>
        <taxon>Anoplura</taxon>
        <taxon>Polyplacidae</taxon>
        <taxon>Polyplax</taxon>
    </lineage>
</organism>
<dbReference type="EMBL" id="JAWJWF010000001">
    <property type="protein sequence ID" value="KAK6641046.1"/>
    <property type="molecule type" value="Genomic_DNA"/>
</dbReference>
<feature type="region of interest" description="Disordered" evidence="1">
    <location>
        <begin position="1"/>
        <end position="64"/>
    </location>
</feature>
<accession>A0ABR1BFY1</accession>
<gene>
    <name evidence="2" type="ORF">RUM44_012745</name>
</gene>
<protein>
    <submittedName>
        <fullName evidence="2">Uncharacterized protein</fullName>
    </submittedName>
</protein>
<evidence type="ECO:0000313" key="2">
    <source>
        <dbReference type="EMBL" id="KAK6641046.1"/>
    </source>
</evidence>
<sequence>MVQLEEEEGGGGGGGGSSSSSAKSSQSKATEREARVGASGSPAKSLGRNFFGKNPGKSSTYSTR</sequence>
<keyword evidence="3" id="KW-1185">Reference proteome</keyword>
<proteinExistence type="predicted"/>
<comment type="caution">
    <text evidence="2">The sequence shown here is derived from an EMBL/GenBank/DDBJ whole genome shotgun (WGS) entry which is preliminary data.</text>
</comment>
<evidence type="ECO:0000313" key="3">
    <source>
        <dbReference type="Proteomes" id="UP001359485"/>
    </source>
</evidence>
<dbReference type="Proteomes" id="UP001359485">
    <property type="component" value="Unassembled WGS sequence"/>
</dbReference>
<reference evidence="2 3" key="1">
    <citation type="submission" date="2023-09" db="EMBL/GenBank/DDBJ databases">
        <title>Genomes of two closely related lineages of the louse Polyplax serrata with different host specificities.</title>
        <authorList>
            <person name="Martinu J."/>
            <person name="Tarabai H."/>
            <person name="Stefka J."/>
            <person name="Hypsa V."/>
        </authorList>
    </citation>
    <scope>NUCLEOTIDE SEQUENCE [LARGE SCALE GENOMIC DNA]</scope>
    <source>
        <strain evidence="2">98ZLc_SE</strain>
    </source>
</reference>